<dbReference type="InterPro" id="IPR023606">
    <property type="entry name" value="CoA-Trfase_III_dom_1_sf"/>
</dbReference>
<dbReference type="PANTHER" id="PTHR48228:SF5">
    <property type="entry name" value="ALPHA-METHYLACYL-COA RACEMASE"/>
    <property type="match status" value="1"/>
</dbReference>
<dbReference type="InterPro" id="IPR003673">
    <property type="entry name" value="CoA-Trfase_fam_III"/>
</dbReference>
<dbReference type="Pfam" id="PF02515">
    <property type="entry name" value="CoA_transf_3"/>
    <property type="match status" value="1"/>
</dbReference>
<accession>A0A9Q2NUD3</accession>
<dbReference type="GeneID" id="62639859"/>
<dbReference type="Gene3D" id="3.30.1540.10">
    <property type="entry name" value="formyl-coa transferase, domain 3"/>
    <property type="match status" value="1"/>
</dbReference>
<keyword evidence="1" id="KW-0808">Transferase</keyword>
<gene>
    <name evidence="1" type="ORF">JQX41_16935</name>
    <name evidence="2" type="ORF">JQX48_16950</name>
</gene>
<evidence type="ECO:0000313" key="1">
    <source>
        <dbReference type="EMBL" id="MBM2414006.1"/>
    </source>
</evidence>
<name>A0A9Q2NUD3_9RHOB</name>
<evidence type="ECO:0000313" key="3">
    <source>
        <dbReference type="Proteomes" id="UP000755667"/>
    </source>
</evidence>
<dbReference type="InterPro" id="IPR044855">
    <property type="entry name" value="CoA-Trfase_III_dom3_sf"/>
</dbReference>
<dbReference type="AlphaFoldDB" id="A0A9Q2NUD3"/>
<dbReference type="InterPro" id="IPR050509">
    <property type="entry name" value="CoA-transferase_III"/>
</dbReference>
<comment type="caution">
    <text evidence="1">The sequence shown here is derived from an EMBL/GenBank/DDBJ whole genome shotgun (WGS) entry which is preliminary data.</text>
</comment>
<dbReference type="PANTHER" id="PTHR48228">
    <property type="entry name" value="SUCCINYL-COA--D-CITRAMALATE COA-TRANSFERASE"/>
    <property type="match status" value="1"/>
</dbReference>
<dbReference type="GO" id="GO:0016740">
    <property type="term" value="F:transferase activity"/>
    <property type="evidence" value="ECO:0007669"/>
    <property type="project" value="UniProtKB-KW"/>
</dbReference>
<dbReference type="Gene3D" id="3.40.50.10540">
    <property type="entry name" value="Crotonobetainyl-coa:carnitine coa-transferase, domain 1"/>
    <property type="match status" value="1"/>
</dbReference>
<keyword evidence="4" id="KW-1185">Reference proteome</keyword>
<dbReference type="Proteomes" id="UP000755667">
    <property type="component" value="Unassembled WGS sequence"/>
</dbReference>
<organism evidence="1 3">
    <name type="scientific">Marivita cryptomonadis</name>
    <dbReference type="NCBI Taxonomy" id="505252"/>
    <lineage>
        <taxon>Bacteria</taxon>
        <taxon>Pseudomonadati</taxon>
        <taxon>Pseudomonadota</taxon>
        <taxon>Alphaproteobacteria</taxon>
        <taxon>Rhodobacterales</taxon>
        <taxon>Roseobacteraceae</taxon>
        <taxon>Marivita</taxon>
    </lineage>
</organism>
<dbReference type="RefSeq" id="WP_085628128.1">
    <property type="nucleotide sequence ID" value="NZ_JAFBWU010000012.1"/>
</dbReference>
<evidence type="ECO:0000313" key="2">
    <source>
        <dbReference type="EMBL" id="MBM2418676.1"/>
    </source>
</evidence>
<protein>
    <submittedName>
        <fullName evidence="1">CoA transferase</fullName>
    </submittedName>
</protein>
<sequence length="377" mass="40044">MPKDRPLAGVRIVEIEGIGPGPFAAMMLADLGADVVVVHRPRSGPVIGLMDCPVTDRGKRSLVLDLKSDADRDVVLKLLVHADGLIEGFRPGVMERLGLGPDICHAVNPRLVYGRMTGWGQDGPLAERAGHDLNYIAMAGALWSSGPDDERPTVPPTLVGDIGGGALYLVAGLLAGIIAARSTGNGTVVDAAIYDGAAHMQNLLMSIAGSVEDGPSAQANPLVGAHWSRTYRCADGGFVSVQCLEPKFYAEFLGKLGLSEDTDFVEHQFNKDAWPGLADRLALIFAAHKKSHWEELFDGSDACVAPVLSPRDAFAHPQNMARQTWHEVNGALQAAAAPRFDGQIPAPPAETHGRGQDTDAILTSLSEHAGWPERPDT</sequence>
<dbReference type="OrthoDB" id="7208981at2"/>
<dbReference type="SUPFAM" id="SSF89796">
    <property type="entry name" value="CoA-transferase family III (CaiB/BaiF)"/>
    <property type="match status" value="1"/>
</dbReference>
<dbReference type="EMBL" id="JAFBXF010000012">
    <property type="protein sequence ID" value="MBM2418676.1"/>
    <property type="molecule type" value="Genomic_DNA"/>
</dbReference>
<proteinExistence type="predicted"/>
<dbReference type="EMBL" id="JAFBXE010000012">
    <property type="protein sequence ID" value="MBM2414006.1"/>
    <property type="molecule type" value="Genomic_DNA"/>
</dbReference>
<dbReference type="Proteomes" id="UP000809440">
    <property type="component" value="Unassembled WGS sequence"/>
</dbReference>
<evidence type="ECO:0000313" key="4">
    <source>
        <dbReference type="Proteomes" id="UP000809440"/>
    </source>
</evidence>
<reference evidence="1 4" key="1">
    <citation type="submission" date="2021-01" db="EMBL/GenBank/DDBJ databases">
        <title>Diatom-associated Roseobacters Show Island Model of Population Structure.</title>
        <authorList>
            <person name="Qu L."/>
            <person name="Feng X."/>
            <person name="Chen Y."/>
            <person name="Li L."/>
            <person name="Wang X."/>
            <person name="Hu Z."/>
            <person name="Wang H."/>
            <person name="Luo H."/>
        </authorList>
    </citation>
    <scope>NUCLEOTIDE SEQUENCE</scope>
    <source>
        <strain evidence="2 4">CC28-63</strain>
        <strain evidence="1">CC28-69</strain>
    </source>
</reference>